<feature type="transmembrane region" description="Helical" evidence="1">
    <location>
        <begin position="119"/>
        <end position="137"/>
    </location>
</feature>
<sequence length="296" mass="31593">MLRCEIGFSKSFGDGFSGVRDRRGRVRKRREMVVVKGGGEAVLSRLGLDTAGMIAGYSWAPDTVVMLSIAAVAGAFLGGLIRLSSKMTLKSSISRKLVHLTCGPVFLLSSTAFSSSSVARFFAAGVPAFFIFRIALASMKSADPLAKTISRSGSRDEVLKGPLIYVIVLLGLTLLFWRTPEFVVAVAQMSVGDGFAELIGRKYGENSGKWFFNERKSYAGSAGFAITAFIGSCALYAVYSSLGQLPPQSIPFPECIPQLALISVVCALVEVLDIIAADNITVPIAGAVLARLLLYR</sequence>
<evidence type="ECO:0000313" key="3">
    <source>
        <dbReference type="Proteomes" id="UP001157974"/>
    </source>
</evidence>
<dbReference type="PANTHER" id="PTHR31303">
    <property type="entry name" value="CTP-DEPENDENT DIACYLGLYCEROL KINASE 1"/>
    <property type="match status" value="1"/>
</dbReference>
<feature type="transmembrane region" description="Helical" evidence="1">
    <location>
        <begin position="64"/>
        <end position="85"/>
    </location>
</feature>
<dbReference type="GO" id="GO:0004143">
    <property type="term" value="F:ATP-dependent diacylglycerol kinase activity"/>
    <property type="evidence" value="ECO:0007669"/>
    <property type="project" value="InterPro"/>
</dbReference>
<organism evidence="2 3">
    <name type="scientific">Rhodosorus marinus</name>
    <dbReference type="NCBI Taxonomy" id="101924"/>
    <lineage>
        <taxon>Eukaryota</taxon>
        <taxon>Rhodophyta</taxon>
        <taxon>Stylonematophyceae</taxon>
        <taxon>Stylonematales</taxon>
        <taxon>Stylonemataceae</taxon>
        <taxon>Rhodosorus</taxon>
    </lineage>
</organism>
<keyword evidence="1" id="KW-1133">Transmembrane helix</keyword>
<proteinExistence type="predicted"/>
<dbReference type="InterPro" id="IPR037997">
    <property type="entry name" value="Dgk1-like"/>
</dbReference>
<feature type="transmembrane region" description="Helical" evidence="1">
    <location>
        <begin position="97"/>
        <end position="113"/>
    </location>
</feature>
<accession>A0AAV8UFM1</accession>
<protein>
    <recommendedName>
        <fullName evidence="4">Dolichol kinase</fullName>
    </recommendedName>
</protein>
<keyword evidence="1" id="KW-0812">Transmembrane</keyword>
<dbReference type="PANTHER" id="PTHR31303:SF1">
    <property type="entry name" value="CTP-DEPENDENT DIACYLGLYCEROL KINASE 1"/>
    <property type="match status" value="1"/>
</dbReference>
<gene>
    <name evidence="2" type="ORF">NDN08_007134</name>
</gene>
<reference evidence="2 3" key="1">
    <citation type="journal article" date="2023" name="Nat. Commun.">
        <title>Origin of minicircular mitochondrial genomes in red algae.</title>
        <authorList>
            <person name="Lee Y."/>
            <person name="Cho C.H."/>
            <person name="Lee Y.M."/>
            <person name="Park S.I."/>
            <person name="Yang J.H."/>
            <person name="West J.A."/>
            <person name="Bhattacharya D."/>
            <person name="Yoon H.S."/>
        </authorList>
    </citation>
    <scope>NUCLEOTIDE SEQUENCE [LARGE SCALE GENOMIC DNA]</scope>
    <source>
        <strain evidence="2 3">CCMP1338</strain>
        <tissue evidence="2">Whole cell</tissue>
    </source>
</reference>
<feature type="transmembrane region" description="Helical" evidence="1">
    <location>
        <begin position="221"/>
        <end position="239"/>
    </location>
</feature>
<evidence type="ECO:0000313" key="2">
    <source>
        <dbReference type="EMBL" id="KAJ8901285.1"/>
    </source>
</evidence>
<keyword evidence="3" id="KW-1185">Reference proteome</keyword>
<feature type="transmembrane region" description="Helical" evidence="1">
    <location>
        <begin position="158"/>
        <end position="176"/>
    </location>
</feature>
<dbReference type="EMBL" id="JAMWBK010000011">
    <property type="protein sequence ID" value="KAJ8901285.1"/>
    <property type="molecule type" value="Genomic_DNA"/>
</dbReference>
<keyword evidence="1" id="KW-0472">Membrane</keyword>
<comment type="caution">
    <text evidence="2">The sequence shown here is derived from an EMBL/GenBank/DDBJ whole genome shotgun (WGS) entry which is preliminary data.</text>
</comment>
<evidence type="ECO:0008006" key="4">
    <source>
        <dbReference type="Google" id="ProtNLM"/>
    </source>
</evidence>
<dbReference type="Proteomes" id="UP001157974">
    <property type="component" value="Unassembled WGS sequence"/>
</dbReference>
<evidence type="ECO:0000256" key="1">
    <source>
        <dbReference type="SAM" id="Phobius"/>
    </source>
</evidence>
<dbReference type="AlphaFoldDB" id="A0AAV8UFM1"/>
<name>A0AAV8UFM1_9RHOD</name>